<accession>A0A074WUR5</accession>
<dbReference type="GeneID" id="25416870"/>
<dbReference type="AlphaFoldDB" id="A0A074WUR5"/>
<keyword evidence="2" id="KW-1185">Reference proteome</keyword>
<dbReference type="Proteomes" id="UP000027730">
    <property type="component" value="Unassembled WGS sequence"/>
</dbReference>
<dbReference type="EMBL" id="KL584709">
    <property type="protein sequence ID" value="KEQ73477.1"/>
    <property type="molecule type" value="Genomic_DNA"/>
</dbReference>
<proteinExistence type="predicted"/>
<gene>
    <name evidence="1" type="ORF">M436DRAFT_81857</name>
</gene>
<evidence type="ECO:0000313" key="1">
    <source>
        <dbReference type="EMBL" id="KEQ73477.1"/>
    </source>
</evidence>
<name>A0A074WUR5_9PEZI</name>
<protein>
    <submittedName>
        <fullName evidence="1">Uncharacterized protein</fullName>
    </submittedName>
</protein>
<dbReference type="HOGENOM" id="CLU_1937735_0_0_1"/>
<dbReference type="OrthoDB" id="3835757at2759"/>
<sequence length="130" mass="14777">MSRSQRPKVELAQSNTLVTRYSTRPFNAWLLLSTSPLPQRDMPKATYKRLSNLTLHDLLVQIAPLPRPDWLPGKKVDYFARIILTHSNDTIIAGEPSSDKLSALHMLLWSIEVRIALKFIITPRISTSLS</sequence>
<evidence type="ECO:0000313" key="2">
    <source>
        <dbReference type="Proteomes" id="UP000027730"/>
    </source>
</evidence>
<reference evidence="1 2" key="1">
    <citation type="journal article" date="2014" name="BMC Genomics">
        <title>Genome sequencing of four Aureobasidium pullulans varieties: biotechnological potential, stress tolerance, and description of new species.</title>
        <authorList>
            <person name="Gostin Ar C."/>
            <person name="Ohm R.A."/>
            <person name="Kogej T."/>
            <person name="Sonjak S."/>
            <person name="Turk M."/>
            <person name="Zajc J."/>
            <person name="Zalar P."/>
            <person name="Grube M."/>
            <person name="Sun H."/>
            <person name="Han J."/>
            <person name="Sharma A."/>
            <person name="Chiniquy J."/>
            <person name="Ngan C.Y."/>
            <person name="Lipzen A."/>
            <person name="Barry K."/>
            <person name="Grigoriev I.V."/>
            <person name="Gunde-Cimerman N."/>
        </authorList>
    </citation>
    <scope>NUCLEOTIDE SEQUENCE [LARGE SCALE GENOMIC DNA]</scope>
    <source>
        <strain evidence="1 2">CBS 147.97</strain>
    </source>
</reference>
<dbReference type="RefSeq" id="XP_013427789.1">
    <property type="nucleotide sequence ID" value="XM_013572335.1"/>
</dbReference>
<organism evidence="1 2">
    <name type="scientific">Aureobasidium namibiae CBS 147.97</name>
    <dbReference type="NCBI Taxonomy" id="1043004"/>
    <lineage>
        <taxon>Eukaryota</taxon>
        <taxon>Fungi</taxon>
        <taxon>Dikarya</taxon>
        <taxon>Ascomycota</taxon>
        <taxon>Pezizomycotina</taxon>
        <taxon>Dothideomycetes</taxon>
        <taxon>Dothideomycetidae</taxon>
        <taxon>Dothideales</taxon>
        <taxon>Saccotheciaceae</taxon>
        <taxon>Aureobasidium</taxon>
    </lineage>
</organism>